<protein>
    <recommendedName>
        <fullName evidence="1">E3 ubiquitin ligase complex SCF subunit</fullName>
    </recommendedName>
</protein>
<dbReference type="Gene3D" id="3.30.710.10">
    <property type="entry name" value="Potassium Channel Kv1.1, Chain A"/>
    <property type="match status" value="1"/>
</dbReference>
<evidence type="ECO:0000256" key="1">
    <source>
        <dbReference type="PIRNR" id="PIRNR028729"/>
    </source>
</evidence>
<evidence type="ECO:0000259" key="2">
    <source>
        <dbReference type="Pfam" id="PF01466"/>
    </source>
</evidence>
<evidence type="ECO:0000313" key="4">
    <source>
        <dbReference type="Proteomes" id="UP001285441"/>
    </source>
</evidence>
<dbReference type="AlphaFoldDB" id="A0AAE0N6M2"/>
<name>A0AAE0N6M2_9PEZI</name>
<feature type="domain" description="SKP1 component dimerisation" evidence="2">
    <location>
        <begin position="132"/>
        <end position="178"/>
    </location>
</feature>
<dbReference type="SUPFAM" id="SSF81382">
    <property type="entry name" value="Skp1 dimerisation domain-like"/>
    <property type="match status" value="1"/>
</dbReference>
<accession>A0AAE0N6M2</accession>
<dbReference type="SUPFAM" id="SSF54695">
    <property type="entry name" value="POZ domain"/>
    <property type="match status" value="1"/>
</dbReference>
<comment type="subunit">
    <text evidence="1">Component of the SCF (SKP1-CUL1-F-box protein) E3 ubiquitin ligase complexes.</text>
</comment>
<dbReference type="GO" id="GO:0006511">
    <property type="term" value="P:ubiquitin-dependent protein catabolic process"/>
    <property type="evidence" value="ECO:0007669"/>
    <property type="project" value="InterPro"/>
</dbReference>
<dbReference type="InterPro" id="IPR011333">
    <property type="entry name" value="SKP1/BTB/POZ_sf"/>
</dbReference>
<reference evidence="3" key="2">
    <citation type="submission" date="2023-06" db="EMBL/GenBank/DDBJ databases">
        <authorList>
            <consortium name="Lawrence Berkeley National Laboratory"/>
            <person name="Haridas S."/>
            <person name="Hensen N."/>
            <person name="Bonometti L."/>
            <person name="Westerberg I."/>
            <person name="Brannstrom I.O."/>
            <person name="Guillou S."/>
            <person name="Cros-Aarteil S."/>
            <person name="Calhoun S."/>
            <person name="Kuo A."/>
            <person name="Mondo S."/>
            <person name="Pangilinan J."/>
            <person name="Riley R."/>
            <person name="LaButti K."/>
            <person name="Andreopoulos B."/>
            <person name="Lipzen A."/>
            <person name="Chen C."/>
            <person name="Yanf M."/>
            <person name="Daum C."/>
            <person name="Ng V."/>
            <person name="Clum A."/>
            <person name="Steindorff A."/>
            <person name="Ohm R."/>
            <person name="Martin F."/>
            <person name="Silar P."/>
            <person name="Natvig D."/>
            <person name="Lalanne C."/>
            <person name="Gautier V."/>
            <person name="Ament-velasquez S.L."/>
            <person name="Kruys A."/>
            <person name="Hutchinson M.I."/>
            <person name="Powell A.J."/>
            <person name="Barry K."/>
            <person name="Miller A.N."/>
            <person name="Grigoriev I.V."/>
            <person name="Debuchy R."/>
            <person name="Gladieux P."/>
            <person name="Thoren M.H."/>
            <person name="Johannesson H."/>
        </authorList>
    </citation>
    <scope>NUCLEOTIDE SEQUENCE</scope>
    <source>
        <strain evidence="3">CBS 232.78</strain>
    </source>
</reference>
<comment type="similarity">
    <text evidence="1">Belongs to the SKP1 family.</text>
</comment>
<dbReference type="Proteomes" id="UP001285441">
    <property type="component" value="Unassembled WGS sequence"/>
</dbReference>
<dbReference type="PANTHER" id="PTHR11165">
    <property type="entry name" value="SKP1"/>
    <property type="match status" value="1"/>
</dbReference>
<organism evidence="3 4">
    <name type="scientific">Podospora didyma</name>
    <dbReference type="NCBI Taxonomy" id="330526"/>
    <lineage>
        <taxon>Eukaryota</taxon>
        <taxon>Fungi</taxon>
        <taxon>Dikarya</taxon>
        <taxon>Ascomycota</taxon>
        <taxon>Pezizomycotina</taxon>
        <taxon>Sordariomycetes</taxon>
        <taxon>Sordariomycetidae</taxon>
        <taxon>Sordariales</taxon>
        <taxon>Podosporaceae</taxon>
        <taxon>Podospora</taxon>
    </lineage>
</organism>
<proteinExistence type="inferred from homology"/>
<comment type="pathway">
    <text evidence="1">Protein modification; protein ubiquitination.</text>
</comment>
<dbReference type="InterPro" id="IPR016072">
    <property type="entry name" value="Skp1_comp_dimer"/>
</dbReference>
<dbReference type="InterPro" id="IPR036296">
    <property type="entry name" value="SKP1-like_dim_sf"/>
</dbReference>
<dbReference type="Pfam" id="PF01466">
    <property type="entry name" value="Skp1"/>
    <property type="match status" value="1"/>
</dbReference>
<dbReference type="InterPro" id="IPR016897">
    <property type="entry name" value="SKP1"/>
</dbReference>
<comment type="function">
    <text evidence="1">Essential component of the SCF (SKP1-CUL1-F-box protein) E3 ubiquitin ligase complexes, which mediate the ubiquitination and subsequent proteasomal degradation of target proteins.</text>
</comment>
<dbReference type="PIRSF" id="PIRSF028729">
    <property type="entry name" value="E3_ubiquit_lig_SCF_Skp"/>
    <property type="match status" value="1"/>
</dbReference>
<keyword evidence="4" id="KW-1185">Reference proteome</keyword>
<comment type="caution">
    <text evidence="3">The sequence shown here is derived from an EMBL/GenBank/DDBJ whole genome shotgun (WGS) entry which is preliminary data.</text>
</comment>
<sequence length="180" mass="20728">MAETFQLRHNSQIFDISRKAISVSAMLNDMLADTDNWETENPPPIGLVDAPFDTSALPFVLAWMEAHKDDKDNLQARPENEGTKLTEREFKNKLAVRTKWDDAFWADEAISANDNFILFHMIMWANFLEIPPLLDQTTCIVANMIKGKKVEEIRAIFNIVNDFTPEEEAQIARENEWART</sequence>
<dbReference type="EMBL" id="JAULSW010000008">
    <property type="protein sequence ID" value="KAK3372641.1"/>
    <property type="molecule type" value="Genomic_DNA"/>
</dbReference>
<reference evidence="3" key="1">
    <citation type="journal article" date="2023" name="Mol. Phylogenet. Evol.">
        <title>Genome-scale phylogeny and comparative genomics of the fungal order Sordariales.</title>
        <authorList>
            <person name="Hensen N."/>
            <person name="Bonometti L."/>
            <person name="Westerberg I."/>
            <person name="Brannstrom I.O."/>
            <person name="Guillou S."/>
            <person name="Cros-Aarteil S."/>
            <person name="Calhoun S."/>
            <person name="Haridas S."/>
            <person name="Kuo A."/>
            <person name="Mondo S."/>
            <person name="Pangilinan J."/>
            <person name="Riley R."/>
            <person name="LaButti K."/>
            <person name="Andreopoulos B."/>
            <person name="Lipzen A."/>
            <person name="Chen C."/>
            <person name="Yan M."/>
            <person name="Daum C."/>
            <person name="Ng V."/>
            <person name="Clum A."/>
            <person name="Steindorff A."/>
            <person name="Ohm R.A."/>
            <person name="Martin F."/>
            <person name="Silar P."/>
            <person name="Natvig D.O."/>
            <person name="Lalanne C."/>
            <person name="Gautier V."/>
            <person name="Ament-Velasquez S.L."/>
            <person name="Kruys A."/>
            <person name="Hutchinson M.I."/>
            <person name="Powell A.J."/>
            <person name="Barry K."/>
            <person name="Miller A.N."/>
            <person name="Grigoriev I.V."/>
            <person name="Debuchy R."/>
            <person name="Gladieux P."/>
            <person name="Hiltunen Thoren M."/>
            <person name="Johannesson H."/>
        </authorList>
    </citation>
    <scope>NUCLEOTIDE SEQUENCE</scope>
    <source>
        <strain evidence="3">CBS 232.78</strain>
    </source>
</reference>
<gene>
    <name evidence="3" type="ORF">B0H63DRAFT_527472</name>
</gene>
<keyword evidence="1" id="KW-0833">Ubl conjugation pathway</keyword>
<evidence type="ECO:0000313" key="3">
    <source>
        <dbReference type="EMBL" id="KAK3372641.1"/>
    </source>
</evidence>